<dbReference type="InterPro" id="IPR010869">
    <property type="entry name" value="DUF1501"/>
</dbReference>
<accession>A0A8B0SK32</accession>
<dbReference type="PANTHER" id="PTHR43737:SF1">
    <property type="entry name" value="DUF1501 DOMAIN-CONTAINING PROTEIN"/>
    <property type="match status" value="1"/>
</dbReference>
<dbReference type="PANTHER" id="PTHR43737">
    <property type="entry name" value="BLL7424 PROTEIN"/>
    <property type="match status" value="1"/>
</dbReference>
<proteinExistence type="predicted"/>
<gene>
    <name evidence="1" type="ORF">J1836_004990</name>
</gene>
<dbReference type="AlphaFoldDB" id="A0A8B0SK32"/>
<dbReference type="Pfam" id="PF07394">
    <property type="entry name" value="DUF1501"/>
    <property type="match status" value="1"/>
</dbReference>
<name>A0A8B0SK32_9GAMM</name>
<dbReference type="EMBL" id="CP072748">
    <property type="protein sequence ID" value="QTX11706.1"/>
    <property type="molecule type" value="Genomic_DNA"/>
</dbReference>
<dbReference type="RefSeq" id="WP_207250513.1">
    <property type="nucleotide sequence ID" value="NZ_JAFMPM010000006.1"/>
</dbReference>
<organism evidence="1">
    <name type="scientific">Thiothrix fructosivorans</name>
    <dbReference type="NCBI Taxonomy" id="111770"/>
    <lineage>
        <taxon>Bacteria</taxon>
        <taxon>Pseudomonadati</taxon>
        <taxon>Pseudomonadota</taxon>
        <taxon>Gammaproteobacteria</taxon>
        <taxon>Thiotrichales</taxon>
        <taxon>Thiotrichaceae</taxon>
        <taxon>Thiothrix</taxon>
    </lineage>
</organism>
<reference evidence="1" key="1">
    <citation type="submission" date="2021-04" db="EMBL/GenBank/DDBJ databases">
        <title>Complete Genome and methylome analysis of Thiothrix fructosivorans ATCC 49748.</title>
        <authorList>
            <person name="Fomenkov A."/>
            <person name="Sun L."/>
            <person name="Vincze T."/>
            <person name="Grabovich M.Y."/>
            <person name="Roberts R.J."/>
        </authorList>
    </citation>
    <scope>NUCLEOTIDE SEQUENCE</scope>
    <source>
        <strain evidence="1">ATCC 49748</strain>
    </source>
</reference>
<sequence length="523" mass="55909">MQKAAATAPGFSDYKALVCVFLKGGNDSFNMLLPIGGDAKTGYAAYAATRGSLAITNNPLDLNTIATGGTNLNHGNLGIDSANPYYVNGSEETAYLKGFYGLSGKGIELGVNAVMPELAQLINDNKASVIANIGTLVQPVNRAQILAKTAKLPVFLFAHNHQQRILQTGQADNLTGIGWAGKIADQWQGINSNSPLGLNISYSGNDRMLIGNKSSPLILNPSTPPRYTEMVAGSGAPSDDRIAVFKALSGIENTSPSGKVSFDSTNTFNAEDEFQRVYASMSQKSFNTFDQLYSTWTTNNITYQSTGSYGEPLFSQLSPNYLGFKGSIQGGLISQLEAVAKMIHLAATGKFNNNAFNRQIFLVSLGGFDTHATQASKHPLLLRELSVGLWKFQKALEELGHANKVTTFTMSDFGRTMSNNGDGTDHAWGAHHIVMGGDGQGAVGNFQGGQMIGRLPDVTLAGTDDHDKQGRMIPGLAQDQLNATLCRWFGANESMLASIFPNLSHFETQKGVADSAYFNGLFA</sequence>
<protein>
    <submittedName>
        <fullName evidence="1">DUF1501 domain-containing protein</fullName>
    </submittedName>
</protein>
<evidence type="ECO:0000313" key="1">
    <source>
        <dbReference type="EMBL" id="QTX11706.1"/>
    </source>
</evidence>